<dbReference type="EMBL" id="CAXKWB010025860">
    <property type="protein sequence ID" value="CAL4128886.1"/>
    <property type="molecule type" value="Genomic_DNA"/>
</dbReference>
<dbReference type="PANTHER" id="PTHR33936">
    <property type="entry name" value="PROTEIN CBG17840"/>
    <property type="match status" value="1"/>
</dbReference>
<dbReference type="InterPro" id="IPR052797">
    <property type="entry name" value="RegFact_GeneExpr_CellDeath"/>
</dbReference>
<dbReference type="PANTHER" id="PTHR33936:SF25">
    <property type="entry name" value="C2H2-TYPE DOMAIN-CONTAINING PROTEIN"/>
    <property type="match status" value="1"/>
</dbReference>
<comment type="caution">
    <text evidence="3">The sequence shown here is derived from an EMBL/GenBank/DDBJ whole genome shotgun (WGS) entry which is preliminary data.</text>
</comment>
<proteinExistence type="predicted"/>
<evidence type="ECO:0000256" key="1">
    <source>
        <dbReference type="SAM" id="MobiDB-lite"/>
    </source>
</evidence>
<dbReference type="PROSITE" id="PS00028">
    <property type="entry name" value="ZINC_FINGER_C2H2_1"/>
    <property type="match status" value="1"/>
</dbReference>
<evidence type="ECO:0000313" key="4">
    <source>
        <dbReference type="Proteomes" id="UP001497623"/>
    </source>
</evidence>
<dbReference type="Proteomes" id="UP001497623">
    <property type="component" value="Unassembled WGS sequence"/>
</dbReference>
<accession>A0AAV2RK04</accession>
<feature type="compositionally biased region" description="Basic and acidic residues" evidence="1">
    <location>
        <begin position="137"/>
        <end position="147"/>
    </location>
</feature>
<keyword evidence="4" id="KW-1185">Reference proteome</keyword>
<sequence length="1078" mass="124296">MEESKRKVISKKNPVWDFFTELSYDPQYSWPRVACKKCGQEYSATVPLMKKHKLKCKSTVDHLEKSSVIKIYSDIDGVTNVVNQEFNQTTLVNLFPNTSNLRIGLGRRKRKMPSRFADSIVEEPSLQGLPIAIESIKREKGEGEKPSKKLKYSGLNPANNKERDDDILLTPIKDTVVKKELIIDENSVEPVVVKDIADVPQSFETGAKTLVISHNDLVTSTNLVRINDHSNLSALTTVKKISGKHLEDNRICNDTVENPSRKITISIRTSEQKRENFQDCKLSLPESLIKDYSKSQTEHKNKQIIVRVKKEAQQNNEKILNDIKVGIEPLLIKEPGSDVTSETPGFECFRCNTIYYDKEELKRHLYVCRKLNRFISKARKRKYGPEKSTYICPTCKCIFRDNFNLKRHIARRRCLNEQALDKNKIHQCTKCGINYRNNSCLKAHLKSCGSTGVRSKCLHPSCDLKFRQVRTMLQHVRQAHQDVHFDEKEINFQSLEEFLKWKDVQEAKTLTKYVKICGKAKGKSNKSYINYVCIHSGEKSSKYQPRITSRVHRKGTIRTGLFCPARMTVKLLSDGKVNLHYISTHTHEINLQLTQHHRLAKSTVRYIKEQLSSGIPEKTIQEQLRTGFLDSETKDENGETILRRHIISTWQIAEIGRKMNMQPLNALIHHEDASAVELLVKRLENEGFNPIITYKPQGQPVVVGAIELDDLPYAPNLFAVGVQTQQQMEIMKGGDTRVLCVDTTYCKKNCDIYIFTFVLPDGYGKGYPVAHFLTNHQDETLLHYLFSSLKERCPRLKVDCVMTDGSKSGIIVHKGLSSVFGETRHLLCHGYLIRLWKWRLKMSVKGDRTLQIEIISYLTAILREQNVEFFQELCHSFIEKYKVLCPQFVENFAKTYLNKTEQWAKCYRSTLNGCTDSVPYCKDFQERLKNDFKNRKSNRRIHDLIILLLSFWNDTHVESIMEYPTVSASTTTENSATVTQQVVQTNSEQAEQVWESEPFLQTLFHSEEVRDAADEFEIKLEKLKNFLQEPNIRQLPNFIQRINGVLDNVIQQCEAVVERDPRTNSESDTAVKNMMNTY</sequence>
<gene>
    <name evidence="3" type="ORF">MNOR_LOCUS26214</name>
</gene>
<name>A0AAV2RK04_MEGNR</name>
<evidence type="ECO:0000313" key="3">
    <source>
        <dbReference type="EMBL" id="CAL4128886.1"/>
    </source>
</evidence>
<dbReference type="AlphaFoldDB" id="A0AAV2RK04"/>
<reference evidence="3 4" key="1">
    <citation type="submission" date="2024-05" db="EMBL/GenBank/DDBJ databases">
        <authorList>
            <person name="Wallberg A."/>
        </authorList>
    </citation>
    <scope>NUCLEOTIDE SEQUENCE [LARGE SCALE GENOMIC DNA]</scope>
</reference>
<dbReference type="Pfam" id="PF00096">
    <property type="entry name" value="zf-C2H2"/>
    <property type="match status" value="1"/>
</dbReference>
<evidence type="ECO:0000259" key="2">
    <source>
        <dbReference type="PROSITE" id="PS00028"/>
    </source>
</evidence>
<dbReference type="Pfam" id="PF10551">
    <property type="entry name" value="MULE"/>
    <property type="match status" value="1"/>
</dbReference>
<feature type="region of interest" description="Disordered" evidence="1">
    <location>
        <begin position="137"/>
        <end position="157"/>
    </location>
</feature>
<dbReference type="InterPro" id="IPR013087">
    <property type="entry name" value="Znf_C2H2_type"/>
</dbReference>
<dbReference type="SMART" id="SM00355">
    <property type="entry name" value="ZnF_C2H2"/>
    <property type="match status" value="4"/>
</dbReference>
<dbReference type="InterPro" id="IPR018289">
    <property type="entry name" value="MULE_transposase_dom"/>
</dbReference>
<protein>
    <recommendedName>
        <fullName evidence="2">C2H2-type domain-containing protein</fullName>
    </recommendedName>
</protein>
<feature type="non-terminal residue" evidence="3">
    <location>
        <position position="1078"/>
    </location>
</feature>
<feature type="domain" description="C2H2-type" evidence="2">
    <location>
        <begin position="457"/>
        <end position="480"/>
    </location>
</feature>
<organism evidence="3 4">
    <name type="scientific">Meganyctiphanes norvegica</name>
    <name type="common">Northern krill</name>
    <name type="synonym">Thysanopoda norvegica</name>
    <dbReference type="NCBI Taxonomy" id="48144"/>
    <lineage>
        <taxon>Eukaryota</taxon>
        <taxon>Metazoa</taxon>
        <taxon>Ecdysozoa</taxon>
        <taxon>Arthropoda</taxon>
        <taxon>Crustacea</taxon>
        <taxon>Multicrustacea</taxon>
        <taxon>Malacostraca</taxon>
        <taxon>Eumalacostraca</taxon>
        <taxon>Eucarida</taxon>
        <taxon>Euphausiacea</taxon>
        <taxon>Euphausiidae</taxon>
        <taxon>Meganyctiphanes</taxon>
    </lineage>
</organism>